<dbReference type="InterPro" id="IPR051546">
    <property type="entry name" value="Aspartate_Ammonia-Lyase"/>
</dbReference>
<evidence type="ECO:0000259" key="2">
    <source>
        <dbReference type="Pfam" id="PF00206"/>
    </source>
</evidence>
<keyword evidence="1 4" id="KW-0456">Lyase</keyword>
<feature type="domain" description="Fumarase C C-terminal" evidence="3">
    <location>
        <begin position="404"/>
        <end position="457"/>
    </location>
</feature>
<dbReference type="PROSITE" id="PS00163">
    <property type="entry name" value="FUMARATE_LYASES"/>
    <property type="match status" value="1"/>
</dbReference>
<dbReference type="SUPFAM" id="SSF48557">
    <property type="entry name" value="L-aspartase-like"/>
    <property type="match status" value="1"/>
</dbReference>
<organism evidence="4 5">
    <name type="scientific">Anaerospora hongkongensis</name>
    <dbReference type="NCBI Taxonomy" id="244830"/>
    <lineage>
        <taxon>Bacteria</taxon>
        <taxon>Bacillati</taxon>
        <taxon>Bacillota</taxon>
        <taxon>Negativicutes</taxon>
        <taxon>Selenomonadales</taxon>
        <taxon>Sporomusaceae</taxon>
        <taxon>Anaerospora</taxon>
    </lineage>
</organism>
<dbReference type="OrthoDB" id="9802809at2"/>
<dbReference type="InterPro" id="IPR020557">
    <property type="entry name" value="Fumarate_lyase_CS"/>
</dbReference>
<accession>A0A4R1QAZ2</accession>
<dbReference type="GO" id="GO:0008797">
    <property type="term" value="F:aspartate ammonia-lyase activity"/>
    <property type="evidence" value="ECO:0007669"/>
    <property type="project" value="TreeGrafter"/>
</dbReference>
<dbReference type="Pfam" id="PF10415">
    <property type="entry name" value="FumaraseC_C"/>
    <property type="match status" value="1"/>
</dbReference>
<comment type="caution">
    <text evidence="4">The sequence shown here is derived from an EMBL/GenBank/DDBJ whole genome shotgun (WGS) entry which is preliminary data.</text>
</comment>
<dbReference type="Proteomes" id="UP000295063">
    <property type="component" value="Unassembled WGS sequence"/>
</dbReference>
<reference evidence="4 5" key="1">
    <citation type="submission" date="2019-03" db="EMBL/GenBank/DDBJ databases">
        <title>Genomic Encyclopedia of Type Strains, Phase IV (KMG-IV): sequencing the most valuable type-strain genomes for metagenomic binning, comparative biology and taxonomic classification.</title>
        <authorList>
            <person name="Goeker M."/>
        </authorList>
    </citation>
    <scope>NUCLEOTIDE SEQUENCE [LARGE SCALE GENOMIC DNA]</scope>
    <source>
        <strain evidence="4 5">DSM 15969</strain>
    </source>
</reference>
<dbReference type="RefSeq" id="WP_132075739.1">
    <property type="nucleotide sequence ID" value="NZ_SLUI01000002.1"/>
</dbReference>
<evidence type="ECO:0000313" key="4">
    <source>
        <dbReference type="EMBL" id="TCL39352.1"/>
    </source>
</evidence>
<dbReference type="PANTHER" id="PTHR42696:SF2">
    <property type="entry name" value="ASPARTATE AMMONIA-LYASE"/>
    <property type="match status" value="1"/>
</dbReference>
<dbReference type="CDD" id="cd01357">
    <property type="entry name" value="Aspartase"/>
    <property type="match status" value="1"/>
</dbReference>
<proteinExistence type="predicted"/>
<dbReference type="Gene3D" id="1.10.40.30">
    <property type="entry name" value="Fumarase/aspartase (C-terminal domain)"/>
    <property type="match status" value="1"/>
</dbReference>
<dbReference type="GO" id="GO:0005829">
    <property type="term" value="C:cytosol"/>
    <property type="evidence" value="ECO:0007669"/>
    <property type="project" value="TreeGrafter"/>
</dbReference>
<dbReference type="Gene3D" id="1.10.275.10">
    <property type="entry name" value="Fumarase/aspartase (N-terminal domain)"/>
    <property type="match status" value="1"/>
</dbReference>
<dbReference type="Gene3D" id="1.20.200.10">
    <property type="entry name" value="Fumarase/aspartase (Central domain)"/>
    <property type="match status" value="1"/>
</dbReference>
<evidence type="ECO:0000259" key="3">
    <source>
        <dbReference type="Pfam" id="PF10415"/>
    </source>
</evidence>
<dbReference type="PRINTS" id="PR00149">
    <property type="entry name" value="FUMRATELYASE"/>
</dbReference>
<dbReference type="InterPro" id="IPR018951">
    <property type="entry name" value="Fumarase_C_C"/>
</dbReference>
<evidence type="ECO:0000313" key="5">
    <source>
        <dbReference type="Proteomes" id="UP000295063"/>
    </source>
</evidence>
<sequence length="478" mass="51619">MRTEHDFLGEMDLPDDAYYGVQTKRAVHNFSITGHKINRDFIIALAIIKKAAAKANILTGQLSPDVGTAVVQSAEEIIDGNWHEQFVADSIQGGAGTSINMNVNEVIANLAIEKLGGKKGTYDIVSPNNHVNMSQSTNDVIPTAIRIATIRKANHLIKEFVGLGASLSCKAEEFSRVLKMGRTHLQDAVPITLGQEFNAYASVVNRAANRVKTAMAKLYCINMGATAVGTGLNAEPEYVEEVVRQIGLLTGEHFVLSPNLVDATQNTDDLAEFSSALKVSALALSKIANDLRLMASGPKCGFNEILLPAMQPGSSIMPGKINPVIPEVVNQVAFQVCGNDLTISLAVEAGQFELNVMEPVIAYNLFNSIEFLTNAIRALNYNCITNIKANLARCQEMVDNSIGIITAISPHIGYEKACAISRESLASGIPVKEIIIAKNLLPVERLDVILSPEEMTKPGISGKEFLLLDLKEHEEQAV</sequence>
<evidence type="ECO:0000256" key="1">
    <source>
        <dbReference type="ARBA" id="ARBA00023239"/>
    </source>
</evidence>
<keyword evidence="5" id="KW-1185">Reference proteome</keyword>
<dbReference type="FunFam" id="1.20.200.10:FF:000001">
    <property type="entry name" value="Fumarate hydratase, mitochondrial"/>
    <property type="match status" value="1"/>
</dbReference>
<dbReference type="GO" id="GO:0006099">
    <property type="term" value="P:tricarboxylic acid cycle"/>
    <property type="evidence" value="ECO:0007669"/>
    <property type="project" value="InterPro"/>
</dbReference>
<dbReference type="InterPro" id="IPR024083">
    <property type="entry name" value="Fumarase/histidase_N"/>
</dbReference>
<feature type="domain" description="Fumarate lyase N-terminal" evidence="2">
    <location>
        <begin position="9"/>
        <end position="338"/>
    </location>
</feature>
<dbReference type="FunFam" id="1.10.275.10:FF:000001">
    <property type="entry name" value="Fumarate hydratase, mitochondrial"/>
    <property type="match status" value="1"/>
</dbReference>
<name>A0A4R1QAZ2_9FIRM</name>
<dbReference type="NCBIfam" id="NF008909">
    <property type="entry name" value="PRK12273.1"/>
    <property type="match status" value="1"/>
</dbReference>
<dbReference type="PANTHER" id="PTHR42696">
    <property type="entry name" value="ASPARTATE AMMONIA-LYASE"/>
    <property type="match status" value="1"/>
</dbReference>
<dbReference type="EMBL" id="SLUI01000002">
    <property type="protein sequence ID" value="TCL39352.1"/>
    <property type="molecule type" value="Genomic_DNA"/>
</dbReference>
<dbReference type="PRINTS" id="PR00145">
    <property type="entry name" value="ARGSUCLYASE"/>
</dbReference>
<gene>
    <name evidence="4" type="ORF">EV210_102267</name>
</gene>
<dbReference type="InterPro" id="IPR022761">
    <property type="entry name" value="Fumarate_lyase_N"/>
</dbReference>
<dbReference type="GO" id="GO:0006531">
    <property type="term" value="P:aspartate metabolic process"/>
    <property type="evidence" value="ECO:0007669"/>
    <property type="project" value="TreeGrafter"/>
</dbReference>
<dbReference type="InterPro" id="IPR000362">
    <property type="entry name" value="Fumarate_lyase_fam"/>
</dbReference>
<protein>
    <submittedName>
        <fullName evidence="4">Aspartate ammonia-lyase</fullName>
    </submittedName>
</protein>
<dbReference type="InterPro" id="IPR008948">
    <property type="entry name" value="L-Aspartase-like"/>
</dbReference>
<dbReference type="Pfam" id="PF00206">
    <property type="entry name" value="Lyase_1"/>
    <property type="match status" value="1"/>
</dbReference>
<dbReference type="AlphaFoldDB" id="A0A4R1QAZ2"/>